<dbReference type="EMBL" id="JAGKHQ010000007">
    <property type="protein sequence ID" value="KAG7511718.1"/>
    <property type="molecule type" value="Genomic_DNA"/>
</dbReference>
<feature type="region of interest" description="Disordered" evidence="1">
    <location>
        <begin position="137"/>
        <end position="184"/>
    </location>
</feature>
<protein>
    <submittedName>
        <fullName evidence="2">Uncharacterized protein</fullName>
    </submittedName>
</protein>
<proteinExistence type="predicted"/>
<dbReference type="AlphaFoldDB" id="A0AAV6S2R7"/>
<organism evidence="2 3">
    <name type="scientific">Solea senegalensis</name>
    <name type="common">Senegalese sole</name>
    <dbReference type="NCBI Taxonomy" id="28829"/>
    <lineage>
        <taxon>Eukaryota</taxon>
        <taxon>Metazoa</taxon>
        <taxon>Chordata</taxon>
        <taxon>Craniata</taxon>
        <taxon>Vertebrata</taxon>
        <taxon>Euteleostomi</taxon>
        <taxon>Actinopterygii</taxon>
        <taxon>Neopterygii</taxon>
        <taxon>Teleostei</taxon>
        <taxon>Neoteleostei</taxon>
        <taxon>Acanthomorphata</taxon>
        <taxon>Carangaria</taxon>
        <taxon>Pleuronectiformes</taxon>
        <taxon>Pleuronectoidei</taxon>
        <taxon>Soleidae</taxon>
        <taxon>Solea</taxon>
    </lineage>
</organism>
<comment type="caution">
    <text evidence="2">The sequence shown here is derived from an EMBL/GenBank/DDBJ whole genome shotgun (WGS) entry which is preliminary data.</text>
</comment>
<accession>A0AAV6S2R7</accession>
<dbReference type="Proteomes" id="UP000693946">
    <property type="component" value="Linkage Group LG15"/>
</dbReference>
<feature type="region of interest" description="Disordered" evidence="1">
    <location>
        <begin position="64"/>
        <end position="87"/>
    </location>
</feature>
<name>A0AAV6S2R7_SOLSE</name>
<evidence type="ECO:0000256" key="1">
    <source>
        <dbReference type="SAM" id="MobiDB-lite"/>
    </source>
</evidence>
<feature type="compositionally biased region" description="Basic and acidic residues" evidence="1">
    <location>
        <begin position="171"/>
        <end position="184"/>
    </location>
</feature>
<evidence type="ECO:0000313" key="2">
    <source>
        <dbReference type="EMBL" id="KAG7511718.1"/>
    </source>
</evidence>
<sequence length="184" mass="20929">MRENIGRVFKESRVFTLSAKSIHRSSEKNFRGGDENNIGKHLRYDLPTSNKVTFTHSANVESAPVSKSSVSKRSSAGTKKSTREHFDNTRKSFLAIKARKMHDCSLQEQTSEKTFMSNSERILSLYTPVDLMRKPQRLKRRGETVGVLEQQTDPDPKLLEMSSNRSQGLKKHTESDGESRDRNA</sequence>
<gene>
    <name evidence="2" type="ORF">JOB18_007927</name>
</gene>
<reference evidence="2 3" key="1">
    <citation type="journal article" date="2021" name="Sci. Rep.">
        <title>Chromosome anchoring in Senegalese sole (Solea senegalensis) reveals sex-associated markers and genome rearrangements in flatfish.</title>
        <authorList>
            <person name="Guerrero-Cozar I."/>
            <person name="Gomez-Garrido J."/>
            <person name="Berbel C."/>
            <person name="Martinez-Blanch J.F."/>
            <person name="Alioto T."/>
            <person name="Claros M.G."/>
            <person name="Gagnaire P.A."/>
            <person name="Manchado M."/>
        </authorList>
    </citation>
    <scope>NUCLEOTIDE SEQUENCE [LARGE SCALE GENOMIC DNA]</scope>
    <source>
        <strain evidence="2">Sse05_10M</strain>
    </source>
</reference>
<evidence type="ECO:0000313" key="3">
    <source>
        <dbReference type="Proteomes" id="UP000693946"/>
    </source>
</evidence>
<feature type="compositionally biased region" description="Low complexity" evidence="1">
    <location>
        <begin position="64"/>
        <end position="76"/>
    </location>
</feature>
<keyword evidence="3" id="KW-1185">Reference proteome</keyword>